<dbReference type="EMBL" id="DS268476">
    <property type="protein sequence ID" value="EFP08692.1"/>
    <property type="molecule type" value="Genomic_DNA"/>
</dbReference>
<dbReference type="InParanoid" id="E3MTL2"/>
<gene>
    <name evidence="1" type="ORF">CRE_19840</name>
</gene>
<dbReference type="AlphaFoldDB" id="E3MTL2"/>
<keyword evidence="2" id="KW-1185">Reference proteome</keyword>
<dbReference type="HOGENOM" id="CLU_1082750_0_0_1"/>
<reference evidence="1" key="1">
    <citation type="submission" date="2007-07" db="EMBL/GenBank/DDBJ databases">
        <title>PCAP assembly of the Caenorhabditis remanei genome.</title>
        <authorList>
            <consortium name="The Caenorhabditis remanei Sequencing Consortium"/>
            <person name="Wilson R.K."/>
        </authorList>
    </citation>
    <scope>NUCLEOTIDE SEQUENCE [LARGE SCALE GENOMIC DNA]</scope>
    <source>
        <strain evidence="1">PB4641</strain>
    </source>
</reference>
<evidence type="ECO:0000313" key="2">
    <source>
        <dbReference type="Proteomes" id="UP000008281"/>
    </source>
</evidence>
<dbReference type="Proteomes" id="UP000008281">
    <property type="component" value="Unassembled WGS sequence"/>
</dbReference>
<dbReference type="OrthoDB" id="5875955at2759"/>
<proteinExistence type="predicted"/>
<sequence length="257" mass="29483">MSDFYITLVSNAHANSSISNFNTQLPRTINMDREFEVGLVSIIYPSSHDLISEMPEENGWNENEFVVWLKNTPLKCSVPNCTFSTPNELAEILNYTLAQRIDKEFNKTNTKIDMFTYQPLFKRILVKSPENVTQVHFSARLSYFIGHDRIIKTFPTLGKYSTYSGSDLMYVYSENLVEPQTVSHMKVPLLKVINMNTGDGANIEQSFTKPLYVRVRPSEVSKIGIQIKNDRDHFIPFNSGKIVIVLHFRPVRISFDG</sequence>
<accession>E3MTL2</accession>
<organism evidence="2">
    <name type="scientific">Caenorhabditis remanei</name>
    <name type="common">Caenorhabditis vulgaris</name>
    <dbReference type="NCBI Taxonomy" id="31234"/>
    <lineage>
        <taxon>Eukaryota</taxon>
        <taxon>Metazoa</taxon>
        <taxon>Ecdysozoa</taxon>
        <taxon>Nematoda</taxon>
        <taxon>Chromadorea</taxon>
        <taxon>Rhabditida</taxon>
        <taxon>Rhabditina</taxon>
        <taxon>Rhabditomorpha</taxon>
        <taxon>Rhabditoidea</taxon>
        <taxon>Rhabditidae</taxon>
        <taxon>Peloderinae</taxon>
        <taxon>Caenorhabditis</taxon>
    </lineage>
</organism>
<name>E3MTL2_CAERE</name>
<evidence type="ECO:0000313" key="1">
    <source>
        <dbReference type="EMBL" id="EFP08692.1"/>
    </source>
</evidence>
<protein>
    <submittedName>
        <fullName evidence="1">Uncharacterized protein</fullName>
    </submittedName>
</protein>